<name>A0A4Q1C059_9BACT</name>
<evidence type="ECO:0000313" key="3">
    <source>
        <dbReference type="EMBL" id="RXK49775.1"/>
    </source>
</evidence>
<accession>A0A4Q1C059</accession>
<evidence type="ECO:0000256" key="1">
    <source>
        <dbReference type="SAM" id="MobiDB-lite"/>
    </source>
</evidence>
<organism evidence="3 4">
    <name type="scientific">Aquirufa rosea</name>
    <dbReference type="NCBI Taxonomy" id="2509241"/>
    <lineage>
        <taxon>Bacteria</taxon>
        <taxon>Pseudomonadati</taxon>
        <taxon>Bacteroidota</taxon>
        <taxon>Cytophagia</taxon>
        <taxon>Cytophagales</taxon>
        <taxon>Flectobacillaceae</taxon>
        <taxon>Aquirufa</taxon>
    </lineage>
</organism>
<evidence type="ECO:0000256" key="2">
    <source>
        <dbReference type="SAM" id="SignalP"/>
    </source>
</evidence>
<dbReference type="Proteomes" id="UP000289455">
    <property type="component" value="Unassembled WGS sequence"/>
</dbReference>
<dbReference type="AlphaFoldDB" id="A0A4Q1C059"/>
<reference evidence="3 4" key="1">
    <citation type="submission" date="2019-01" db="EMBL/GenBank/DDBJ databases">
        <title>Cytophagaceae bacterium strain CAR-16.</title>
        <authorList>
            <person name="Chen W.-M."/>
        </authorList>
    </citation>
    <scope>NUCLEOTIDE SEQUENCE [LARGE SCALE GENOMIC DNA]</scope>
    <source>
        <strain evidence="3 4">CAR-16</strain>
    </source>
</reference>
<feature type="signal peptide" evidence="2">
    <location>
        <begin position="1"/>
        <end position="22"/>
    </location>
</feature>
<keyword evidence="2" id="KW-0732">Signal</keyword>
<dbReference type="EMBL" id="SDHY01000003">
    <property type="protein sequence ID" value="RXK49775.1"/>
    <property type="molecule type" value="Genomic_DNA"/>
</dbReference>
<feature type="region of interest" description="Disordered" evidence="1">
    <location>
        <begin position="121"/>
        <end position="154"/>
    </location>
</feature>
<protein>
    <submittedName>
        <fullName evidence="3">Gliding motility protein GldN</fullName>
    </submittedName>
</protein>
<dbReference type="InterPro" id="IPR019847">
    <property type="entry name" value="Gliding_motility_assoc_GldN"/>
</dbReference>
<sequence>MKSLKQLFLVVFSLVSGFAATAQEKPLDESKLNSVRPIDPANIHYKARLWRRMDLNEKINQPFFSVNNEISKFLVEWVEAGILTPYVNDSLITKLTVAQFKEKLRMDDSIGEGSLSEAEKAAGFGAEGSDKKAAAEDDGWGTTNKPGTAAKKNDDFDAKPVANLDSYFFPKELSIIEIKEDAIIDRQRSRLYFDIQALTLIIPASKTKAGFDKPVASFRYKDVYKLFRSNPNCIWYNSENETQHKNMADAFDLRMFQARIIKKGNAENKFLTDIYSSDREGLLMSQQLEHKLLEMEHDMWEN</sequence>
<keyword evidence="4" id="KW-1185">Reference proteome</keyword>
<dbReference type="Pfam" id="PF19841">
    <property type="entry name" value="GldN"/>
    <property type="match status" value="1"/>
</dbReference>
<proteinExistence type="predicted"/>
<dbReference type="RefSeq" id="WP_129026872.1">
    <property type="nucleotide sequence ID" value="NZ_SDHY01000003.1"/>
</dbReference>
<gene>
    <name evidence="3" type="primary">gldN</name>
    <name evidence="3" type="ORF">ESB04_06265</name>
</gene>
<dbReference type="OrthoDB" id="1141916at2"/>
<evidence type="ECO:0000313" key="4">
    <source>
        <dbReference type="Proteomes" id="UP000289455"/>
    </source>
</evidence>
<feature type="chain" id="PRO_5020484093" evidence="2">
    <location>
        <begin position="23"/>
        <end position="302"/>
    </location>
</feature>
<comment type="caution">
    <text evidence="3">The sequence shown here is derived from an EMBL/GenBank/DDBJ whole genome shotgun (WGS) entry which is preliminary data.</text>
</comment>
<dbReference type="NCBIfam" id="TIGR03523">
    <property type="entry name" value="GldN"/>
    <property type="match status" value="1"/>
</dbReference>